<organism evidence="3 4">
    <name type="scientific">Phytophthora fragariaefolia</name>
    <dbReference type="NCBI Taxonomy" id="1490495"/>
    <lineage>
        <taxon>Eukaryota</taxon>
        <taxon>Sar</taxon>
        <taxon>Stramenopiles</taxon>
        <taxon>Oomycota</taxon>
        <taxon>Peronosporomycetes</taxon>
        <taxon>Peronosporales</taxon>
        <taxon>Peronosporaceae</taxon>
        <taxon>Phytophthora</taxon>
    </lineage>
</organism>
<name>A0A9W6XJX8_9STRA</name>
<dbReference type="Pfam" id="PF03732">
    <property type="entry name" value="Retrotrans_gag"/>
    <property type="match status" value="1"/>
</dbReference>
<reference evidence="3" key="1">
    <citation type="submission" date="2023-04" db="EMBL/GenBank/DDBJ databases">
        <title>Phytophthora fragariaefolia NBRC 109709.</title>
        <authorList>
            <person name="Ichikawa N."/>
            <person name="Sato H."/>
            <person name="Tonouchi N."/>
        </authorList>
    </citation>
    <scope>NUCLEOTIDE SEQUENCE</scope>
    <source>
        <strain evidence="3">NBRC 109709</strain>
    </source>
</reference>
<feature type="region of interest" description="Disordered" evidence="1">
    <location>
        <begin position="36"/>
        <end position="76"/>
    </location>
</feature>
<dbReference type="InterPro" id="IPR005162">
    <property type="entry name" value="Retrotrans_gag_dom"/>
</dbReference>
<gene>
    <name evidence="3" type="ORF">Pfra01_001212200</name>
</gene>
<evidence type="ECO:0000256" key="1">
    <source>
        <dbReference type="SAM" id="MobiDB-lite"/>
    </source>
</evidence>
<keyword evidence="4" id="KW-1185">Reference proteome</keyword>
<feature type="compositionally biased region" description="Acidic residues" evidence="1">
    <location>
        <begin position="57"/>
        <end position="73"/>
    </location>
</feature>
<comment type="caution">
    <text evidence="3">The sequence shown here is derived from an EMBL/GenBank/DDBJ whole genome shotgun (WGS) entry which is preliminary data.</text>
</comment>
<accession>A0A9W6XJX8</accession>
<dbReference type="OrthoDB" id="114153at2759"/>
<feature type="compositionally biased region" description="Acidic residues" evidence="1">
    <location>
        <begin position="304"/>
        <end position="315"/>
    </location>
</feature>
<evidence type="ECO:0000313" key="3">
    <source>
        <dbReference type="EMBL" id="GMF40021.1"/>
    </source>
</evidence>
<feature type="domain" description="Retrotransposon gag" evidence="2">
    <location>
        <begin position="393"/>
        <end position="466"/>
    </location>
</feature>
<dbReference type="Proteomes" id="UP001165121">
    <property type="component" value="Unassembled WGS sequence"/>
</dbReference>
<proteinExistence type="predicted"/>
<feature type="compositionally biased region" description="Basic and acidic residues" evidence="1">
    <location>
        <begin position="271"/>
        <end position="281"/>
    </location>
</feature>
<evidence type="ECO:0000313" key="4">
    <source>
        <dbReference type="Proteomes" id="UP001165121"/>
    </source>
</evidence>
<protein>
    <submittedName>
        <fullName evidence="3">Unnamed protein product</fullName>
    </submittedName>
</protein>
<dbReference type="EMBL" id="BSXT01001215">
    <property type="protein sequence ID" value="GMF40021.1"/>
    <property type="molecule type" value="Genomic_DNA"/>
</dbReference>
<feature type="region of interest" description="Disordered" evidence="1">
    <location>
        <begin position="229"/>
        <end position="320"/>
    </location>
</feature>
<sequence>MTGSDAKDDEDLNEGNYHLEEKAPVLMAVTPDTPEDAVMFAGRSGGVRPLPRNLVDEFNEDDGPEPAYEDFGDDGVNSKSPIVTTQVTEQATGNRSPLNGDTPAANKVLRKCYEDTKSSDWGELFEPTMIRQAVWSELSNELAWPVNSTTIEQVAKDTVAFLQAMGLKATEYPSPSTLECWIPAEAGAELWKWKKILRSAFGMTKFSSRRQKSSSSAGVVIDPALVPLPQTPKKIEQGNLKPTTTGGVFSPTAGRSPYFQDSHMVPPRSAMRQERADRAADNSKATENTRRGTGRSMRRRYQADDDSSSEDESYDGDGGVQMNEYMRQIRELTDSEQSYATPRIEVATHRPLGQIKPFSGRKYKSENSMQWLRSFIYEMKGTRAPPNEWCMPFELSLRDGALHWHRQLPKKTKRQWSALSEAFIKYYCSQFNQSAESRYYSAKREAKEHVCDNLIRLNGYARNAGIQFDSGGRKARDHVRRFLETCGDRGLGRRLCHVRVRDIHELEEMITDILRIEERSSTRDSSHRTNPQEVAIIHADVKTDATTTRGTTITRRTDETETMIDAVTTHEIRQEFPRQRPRLLTY</sequence>
<dbReference type="AlphaFoldDB" id="A0A9W6XJX8"/>
<evidence type="ECO:0000259" key="2">
    <source>
        <dbReference type="Pfam" id="PF03732"/>
    </source>
</evidence>